<reference evidence="1" key="1">
    <citation type="submission" date="2020-03" db="EMBL/GenBank/DDBJ databases">
        <title>The deep terrestrial virosphere.</title>
        <authorList>
            <person name="Holmfeldt K."/>
            <person name="Nilsson E."/>
            <person name="Simone D."/>
            <person name="Lopez-Fernandez M."/>
            <person name="Wu X."/>
            <person name="de Brujin I."/>
            <person name="Lundin D."/>
            <person name="Andersson A."/>
            <person name="Bertilsson S."/>
            <person name="Dopson M."/>
        </authorList>
    </citation>
    <scope>NUCLEOTIDE SEQUENCE</scope>
    <source>
        <strain evidence="1">TM448B00361</strain>
    </source>
</reference>
<dbReference type="EMBL" id="MT144615">
    <property type="protein sequence ID" value="QJH95249.1"/>
    <property type="molecule type" value="Genomic_DNA"/>
</dbReference>
<accession>A0A6M3XCC7</accession>
<organism evidence="1">
    <name type="scientific">viral metagenome</name>
    <dbReference type="NCBI Taxonomy" id="1070528"/>
    <lineage>
        <taxon>unclassified sequences</taxon>
        <taxon>metagenomes</taxon>
        <taxon>organismal metagenomes</taxon>
    </lineage>
</organism>
<name>A0A6M3XCC7_9ZZZZ</name>
<protein>
    <submittedName>
        <fullName evidence="1">Uncharacterized protein</fullName>
    </submittedName>
</protein>
<sequence length="87" mass="9657">MTLVVTDKNVRLSPEEISDACRDAGLQGWRAVIRKGETGDFICALRTPDYDLVRRTGRMVIRYGRTAPDAFARAVNAAQPTPSPTRH</sequence>
<gene>
    <name evidence="1" type="ORF">TM448B00361_0038</name>
</gene>
<dbReference type="AlphaFoldDB" id="A0A6M3XCC7"/>
<proteinExistence type="predicted"/>
<evidence type="ECO:0000313" key="1">
    <source>
        <dbReference type="EMBL" id="QJH95249.1"/>
    </source>
</evidence>